<dbReference type="Proteomes" id="UP000008827">
    <property type="component" value="Unassembled WGS sequence"/>
</dbReference>
<dbReference type="InterPro" id="IPR008906">
    <property type="entry name" value="HATC_C_dom"/>
</dbReference>
<dbReference type="GO" id="GO:0046983">
    <property type="term" value="F:protein dimerization activity"/>
    <property type="evidence" value="ECO:0007669"/>
    <property type="project" value="InterPro"/>
</dbReference>
<reference evidence="4" key="2">
    <citation type="submission" date="2018-02" db="UniProtKB">
        <authorList>
            <consortium name="EnsemblPlants"/>
        </authorList>
    </citation>
    <scope>IDENTIFICATION</scope>
    <source>
        <strain evidence="4">Williams 82</strain>
    </source>
</reference>
<feature type="domain" description="HAT C-terminal dimerisation" evidence="2">
    <location>
        <begin position="62"/>
        <end position="109"/>
    </location>
</feature>
<sequence length="194" mass="22145">MLEEKRPTKTIHRRVSLVGFIYSHSSTLSLLRHFTNKRELVRHTITRFWRLIKGCMLASRAQWWKMYGQETLNLQKLAVKILSLTCSTSGCEHNWNVFEQLAQRYNIRDEIDLITLNEIDECNEWLVGQVDDDNDLVHADDPHLIKMYTGRKTSSKKRKQPSSGGIIIGAAQASNKGPAASSISRGKGKAHEVQ</sequence>
<dbReference type="InterPro" id="IPR012337">
    <property type="entry name" value="RNaseH-like_sf"/>
</dbReference>
<evidence type="ECO:0000313" key="4">
    <source>
        <dbReference type="EnsemblPlants" id="KRG88716"/>
    </source>
</evidence>
<dbReference type="PANTHER" id="PTHR32166:SF74">
    <property type="entry name" value="OS05G0256350 PROTEIN"/>
    <property type="match status" value="1"/>
</dbReference>
<evidence type="ECO:0000256" key="1">
    <source>
        <dbReference type="SAM" id="MobiDB-lite"/>
    </source>
</evidence>
<gene>
    <name evidence="3" type="ORF">GLYMA_U034600</name>
</gene>
<accession>A0A0R0E3K4</accession>
<dbReference type="SUPFAM" id="SSF53098">
    <property type="entry name" value="Ribonuclease H-like"/>
    <property type="match status" value="1"/>
</dbReference>
<feature type="region of interest" description="Disordered" evidence="1">
    <location>
        <begin position="150"/>
        <end position="194"/>
    </location>
</feature>
<dbReference type="AlphaFoldDB" id="A0A0R0E3K4"/>
<dbReference type="InParanoid" id="A0A0R0E3K4"/>
<evidence type="ECO:0000313" key="3">
    <source>
        <dbReference type="EMBL" id="KRG88716.1"/>
    </source>
</evidence>
<dbReference type="PANTHER" id="PTHR32166">
    <property type="entry name" value="OSJNBA0013A04.12 PROTEIN"/>
    <property type="match status" value="1"/>
</dbReference>
<organism evidence="4">
    <name type="scientific">Glycine max</name>
    <name type="common">Soybean</name>
    <name type="synonym">Glycine hispida</name>
    <dbReference type="NCBI Taxonomy" id="3847"/>
    <lineage>
        <taxon>Eukaryota</taxon>
        <taxon>Viridiplantae</taxon>
        <taxon>Streptophyta</taxon>
        <taxon>Embryophyta</taxon>
        <taxon>Tracheophyta</taxon>
        <taxon>Spermatophyta</taxon>
        <taxon>Magnoliopsida</taxon>
        <taxon>eudicotyledons</taxon>
        <taxon>Gunneridae</taxon>
        <taxon>Pentapetalae</taxon>
        <taxon>rosids</taxon>
        <taxon>fabids</taxon>
        <taxon>Fabales</taxon>
        <taxon>Fabaceae</taxon>
        <taxon>Papilionoideae</taxon>
        <taxon>50 kb inversion clade</taxon>
        <taxon>NPAAA clade</taxon>
        <taxon>indigoferoid/millettioid clade</taxon>
        <taxon>Phaseoleae</taxon>
        <taxon>Glycine</taxon>
        <taxon>Glycine subgen. Soja</taxon>
    </lineage>
</organism>
<name>A0A0R0E3K4_SOYBN</name>
<keyword evidence="5" id="KW-1185">Reference proteome</keyword>
<dbReference type="Gramene" id="KRG88716">
    <property type="protein sequence ID" value="KRG88716"/>
    <property type="gene ID" value="GLYMA_U034600"/>
</dbReference>
<evidence type="ECO:0000313" key="5">
    <source>
        <dbReference type="Proteomes" id="UP000008827"/>
    </source>
</evidence>
<evidence type="ECO:0000259" key="2">
    <source>
        <dbReference type="Pfam" id="PF05699"/>
    </source>
</evidence>
<protein>
    <recommendedName>
        <fullName evidence="2">HAT C-terminal dimerisation domain-containing protein</fullName>
    </recommendedName>
</protein>
<reference evidence="3" key="3">
    <citation type="submission" date="2018-07" db="EMBL/GenBank/DDBJ databases">
        <title>WGS assembly of Glycine max.</title>
        <authorList>
            <person name="Schmutz J."/>
            <person name="Cannon S."/>
            <person name="Schlueter J."/>
            <person name="Ma J."/>
            <person name="Mitros T."/>
            <person name="Nelson W."/>
            <person name="Hyten D."/>
            <person name="Song Q."/>
            <person name="Thelen J."/>
            <person name="Cheng J."/>
            <person name="Xu D."/>
            <person name="Hellsten U."/>
            <person name="May G."/>
            <person name="Yu Y."/>
            <person name="Sakurai T."/>
            <person name="Umezawa T."/>
            <person name="Bhattacharyya M."/>
            <person name="Sandhu D."/>
            <person name="Valliyodan B."/>
            <person name="Lindquist E."/>
            <person name="Peto M."/>
            <person name="Grant D."/>
            <person name="Shu S."/>
            <person name="Goodstein D."/>
            <person name="Barry K."/>
            <person name="Futrell-Griggs M."/>
            <person name="Abernathy B."/>
            <person name="Du J."/>
            <person name="Tian Z."/>
            <person name="Zhu L."/>
            <person name="Gill N."/>
            <person name="Joshi T."/>
            <person name="Libault M."/>
            <person name="Sethuraman A."/>
            <person name="Zhang X."/>
            <person name="Shinozaki K."/>
            <person name="Nguyen H."/>
            <person name="Wing R."/>
            <person name="Cregan P."/>
            <person name="Specht J."/>
            <person name="Grimwood J."/>
            <person name="Rokhsar D."/>
            <person name="Stacey G."/>
            <person name="Shoemaker R."/>
            <person name="Jackson S."/>
        </authorList>
    </citation>
    <scope>NUCLEOTIDE SEQUENCE</scope>
    <source>
        <tissue evidence="3">Callus</tissue>
    </source>
</reference>
<reference evidence="3" key="1">
    <citation type="journal article" date="2010" name="Nature">
        <title>Genome sequence of the palaeopolyploid soybean.</title>
        <authorList>
            <person name="Schmutz J."/>
            <person name="Cannon S.B."/>
            <person name="Schlueter J."/>
            <person name="Ma J."/>
            <person name="Mitros T."/>
            <person name="Nelson W."/>
            <person name="Hyten D.L."/>
            <person name="Song Q."/>
            <person name="Thelen J.J."/>
            <person name="Cheng J."/>
            <person name="Xu D."/>
            <person name="Hellsten U."/>
            <person name="May G.D."/>
            <person name="Yu Y."/>
            <person name="Sakurai T."/>
            <person name="Umezawa T."/>
            <person name="Bhattacharyya M.K."/>
            <person name="Sandhu D."/>
            <person name="Valliyodan B."/>
            <person name="Lindquist E."/>
            <person name="Peto M."/>
            <person name="Grant D."/>
            <person name="Shu S."/>
            <person name="Goodstein D."/>
            <person name="Barry K."/>
            <person name="Futrell-Griggs M."/>
            <person name="Abernathy B."/>
            <person name="Du J."/>
            <person name="Tian Z."/>
            <person name="Zhu L."/>
            <person name="Gill N."/>
            <person name="Joshi T."/>
            <person name="Libault M."/>
            <person name="Sethuraman A."/>
            <person name="Zhang X.-C."/>
            <person name="Shinozaki K."/>
            <person name="Nguyen H.T."/>
            <person name="Wing R.A."/>
            <person name="Cregan P."/>
            <person name="Specht J."/>
            <person name="Grimwood J."/>
            <person name="Rokhsar D."/>
            <person name="Stacey G."/>
            <person name="Shoemaker R.C."/>
            <person name="Jackson S.A."/>
        </authorList>
    </citation>
    <scope>NUCLEOTIDE SEQUENCE</scope>
    <source>
        <tissue evidence="3">Callus</tissue>
    </source>
</reference>
<proteinExistence type="predicted"/>
<dbReference type="Pfam" id="PF05699">
    <property type="entry name" value="Dimer_Tnp_hAT"/>
    <property type="match status" value="1"/>
</dbReference>
<dbReference type="EMBL" id="KZ847143">
    <property type="protein sequence ID" value="KRG88716.1"/>
    <property type="molecule type" value="Genomic_DNA"/>
</dbReference>
<dbReference type="EnsemblPlants" id="KRG88716">
    <property type="protein sequence ID" value="KRG88716"/>
    <property type="gene ID" value="GLYMA_U034600"/>
</dbReference>